<feature type="domain" description="N-acetyltransferase" evidence="2">
    <location>
        <begin position="1"/>
        <end position="194"/>
    </location>
</feature>
<dbReference type="InterPro" id="IPR000182">
    <property type="entry name" value="GNAT_dom"/>
</dbReference>
<evidence type="ECO:0000259" key="2">
    <source>
        <dbReference type="PROSITE" id="PS51186"/>
    </source>
</evidence>
<evidence type="ECO:0000313" key="6">
    <source>
        <dbReference type="Proteomes" id="UP000446657"/>
    </source>
</evidence>
<dbReference type="GeneID" id="99747903"/>
<dbReference type="SUPFAM" id="SSF55729">
    <property type="entry name" value="Acyl-CoA N-acyltransferases (Nat)"/>
    <property type="match status" value="1"/>
</dbReference>
<dbReference type="Proteomes" id="UP000446657">
    <property type="component" value="Unassembled WGS sequence"/>
</dbReference>
<dbReference type="Pfam" id="PF13673">
    <property type="entry name" value="Acetyltransf_10"/>
    <property type="match status" value="1"/>
</dbReference>
<name>A0A0M6WG68_9FIRM</name>
<keyword evidence="1" id="KW-0472">Membrane</keyword>
<keyword evidence="1" id="KW-1133">Transmembrane helix</keyword>
<evidence type="ECO:0000313" key="3">
    <source>
        <dbReference type="EMBL" id="CRL34761.1"/>
    </source>
</evidence>
<gene>
    <name evidence="4" type="ORF">GMD30_14005</name>
    <name evidence="3" type="ORF">M72_22071</name>
</gene>
<dbReference type="AlphaFoldDB" id="A0A0M6WG68"/>
<proteinExistence type="predicted"/>
<dbReference type="Gene3D" id="3.40.630.30">
    <property type="match status" value="1"/>
</dbReference>
<dbReference type="InterPro" id="IPR016181">
    <property type="entry name" value="Acyl_CoA_acyltransferase"/>
</dbReference>
<dbReference type="EMBL" id="CVRR01000007">
    <property type="protein sequence ID" value="CRL34761.1"/>
    <property type="molecule type" value="Genomic_DNA"/>
</dbReference>
<evidence type="ECO:0000256" key="1">
    <source>
        <dbReference type="SAM" id="Phobius"/>
    </source>
</evidence>
<dbReference type="STRING" id="301302.ERS852420_02421"/>
<dbReference type="GO" id="GO:0016747">
    <property type="term" value="F:acyltransferase activity, transferring groups other than amino-acyl groups"/>
    <property type="evidence" value="ECO:0007669"/>
    <property type="project" value="InterPro"/>
</dbReference>
<reference evidence="5" key="2">
    <citation type="submission" date="2015-05" db="EMBL/GenBank/DDBJ databases">
        <authorList>
            <consortium name="Pathogen Informatics"/>
        </authorList>
    </citation>
    <scope>NUCLEOTIDE SEQUENCE [LARGE SCALE GENOMIC DNA]</scope>
    <source>
        <strain evidence="5">M72</strain>
    </source>
</reference>
<dbReference type="Proteomes" id="UP000049979">
    <property type="component" value="Unassembled WGS sequence"/>
</dbReference>
<reference evidence="3" key="1">
    <citation type="submission" date="2015-05" db="EMBL/GenBank/DDBJ databases">
        <authorList>
            <person name="Wang D.B."/>
            <person name="Wang M."/>
        </authorList>
    </citation>
    <scope>NUCLEOTIDE SEQUENCE [LARGE SCALE GENOMIC DNA]</scope>
    <source>
        <strain evidence="3">M72</strain>
    </source>
</reference>
<keyword evidence="5" id="KW-1185">Reference proteome</keyword>
<reference evidence="4 6" key="3">
    <citation type="journal article" date="2019" name="Nat. Med.">
        <title>A library of human gut bacterial isolates paired with longitudinal multiomics data enables mechanistic microbiome research.</title>
        <authorList>
            <person name="Poyet M."/>
            <person name="Groussin M."/>
            <person name="Gibbons S.M."/>
            <person name="Avila-Pacheco J."/>
            <person name="Jiang X."/>
            <person name="Kearney S.M."/>
            <person name="Perrotta A.R."/>
            <person name="Berdy B."/>
            <person name="Zhao S."/>
            <person name="Lieberman T.D."/>
            <person name="Swanson P.K."/>
            <person name="Smith M."/>
            <person name="Roesemann S."/>
            <person name="Alexander J.E."/>
            <person name="Rich S.A."/>
            <person name="Livny J."/>
            <person name="Vlamakis H."/>
            <person name="Clish C."/>
            <person name="Bullock K."/>
            <person name="Deik A."/>
            <person name="Scott J."/>
            <person name="Pierce K.A."/>
            <person name="Xavier R.J."/>
            <person name="Alm E.J."/>
        </authorList>
    </citation>
    <scope>NUCLEOTIDE SEQUENCE [LARGE SCALE GENOMIC DNA]</scope>
    <source>
        <strain evidence="4 6">BIOML-A1</strain>
    </source>
</reference>
<accession>A0A0M6WG68</accession>
<evidence type="ECO:0000313" key="4">
    <source>
        <dbReference type="EMBL" id="MTR82768.1"/>
    </source>
</evidence>
<evidence type="ECO:0000313" key="5">
    <source>
        <dbReference type="Proteomes" id="UP000049979"/>
    </source>
</evidence>
<feature type="transmembrane region" description="Helical" evidence="1">
    <location>
        <begin position="166"/>
        <end position="190"/>
    </location>
</feature>
<dbReference type="PROSITE" id="PS51186">
    <property type="entry name" value="GNAT"/>
    <property type="match status" value="1"/>
</dbReference>
<keyword evidence="4" id="KW-0808">Transferase</keyword>
<organism evidence="3 5">
    <name type="scientific">Roseburia faecis</name>
    <dbReference type="NCBI Taxonomy" id="301302"/>
    <lineage>
        <taxon>Bacteria</taxon>
        <taxon>Bacillati</taxon>
        <taxon>Bacillota</taxon>
        <taxon>Clostridia</taxon>
        <taxon>Lachnospirales</taxon>
        <taxon>Lachnospiraceae</taxon>
        <taxon>Roseburia</taxon>
    </lineage>
</organism>
<dbReference type="RefSeq" id="WP_055067239.1">
    <property type="nucleotide sequence ID" value="NZ_CP173697.1"/>
</dbReference>
<sequence>MKAQILTEDQIPEALSIARGVFDYCLRARITDLEMIHIFLQYTENTNIRNMIAEGTLTMWGIFEQGHMIAMSGMQKEGHITMLYVLPVFQRRGCGRCLLEEMKAYAANQYQLQRVTLSAMPAWTADYFTKRRFHPMEVTQPCSFVPMQAKTVARAIYEKKEIPSGVILGTSIGGLAVCAAVAVGFMVLWMHGIV</sequence>
<dbReference type="OrthoDB" id="307526at2"/>
<dbReference type="EMBL" id="WNAL01000035">
    <property type="protein sequence ID" value="MTR82768.1"/>
    <property type="molecule type" value="Genomic_DNA"/>
</dbReference>
<protein>
    <submittedName>
        <fullName evidence="4">GNAT family N-acetyltransferase</fullName>
    </submittedName>
</protein>
<dbReference type="CDD" id="cd04301">
    <property type="entry name" value="NAT_SF"/>
    <property type="match status" value="1"/>
</dbReference>
<keyword evidence="1" id="KW-0812">Transmembrane</keyword>